<dbReference type="PROSITE" id="PS50112">
    <property type="entry name" value="PAS"/>
    <property type="match status" value="1"/>
</dbReference>
<keyword evidence="3" id="KW-0157">Chromophore</keyword>
<keyword evidence="6" id="KW-1185">Reference proteome</keyword>
<keyword evidence="2" id="KW-0288">FMN</keyword>
<proteinExistence type="predicted"/>
<dbReference type="PANTHER" id="PTHR47429:SF2">
    <property type="entry name" value="PROTEIN TWIN LOV 1"/>
    <property type="match status" value="1"/>
</dbReference>
<feature type="domain" description="PAS" evidence="4">
    <location>
        <begin position="28"/>
        <end position="85"/>
    </location>
</feature>
<name>A0ABS3BPB6_9BACT</name>
<organism evidence="5 6">
    <name type="scientific">Algoriphagus aestuariicola</name>
    <dbReference type="NCBI Taxonomy" id="1852016"/>
    <lineage>
        <taxon>Bacteria</taxon>
        <taxon>Pseudomonadati</taxon>
        <taxon>Bacteroidota</taxon>
        <taxon>Cytophagia</taxon>
        <taxon>Cytophagales</taxon>
        <taxon>Cyclobacteriaceae</taxon>
        <taxon>Algoriphagus</taxon>
    </lineage>
</organism>
<dbReference type="SUPFAM" id="SSF55785">
    <property type="entry name" value="PYP-like sensor domain (PAS domain)"/>
    <property type="match status" value="1"/>
</dbReference>
<evidence type="ECO:0000256" key="2">
    <source>
        <dbReference type="ARBA" id="ARBA00022643"/>
    </source>
</evidence>
<evidence type="ECO:0000256" key="1">
    <source>
        <dbReference type="ARBA" id="ARBA00022630"/>
    </source>
</evidence>
<dbReference type="Proteomes" id="UP000664698">
    <property type="component" value="Unassembled WGS sequence"/>
</dbReference>
<gene>
    <name evidence="5" type="ORF">J0A67_09705</name>
</gene>
<evidence type="ECO:0000259" key="4">
    <source>
        <dbReference type="PROSITE" id="PS50112"/>
    </source>
</evidence>
<sequence length="129" mass="14707">MTILKFRDLARLRGWILDTSMFRRKDFDALVVTDLNQVIEWVSEGFERMTGYSASEVIGQKPKLLQGPNTSLSAKNMIRKALEEKRPVEATLHNYKKDGSAYRCRIQVVPLFAASQSPTHFLAFEKSLG</sequence>
<reference evidence="5 6" key="1">
    <citation type="submission" date="2021-03" db="EMBL/GenBank/DDBJ databases">
        <title>novel species isolated from a fishpond in China.</title>
        <authorList>
            <person name="Lu H."/>
            <person name="Cai Z."/>
        </authorList>
    </citation>
    <scope>NUCLEOTIDE SEQUENCE [LARGE SCALE GENOMIC DNA]</scope>
    <source>
        <strain evidence="5 6">JCM 31546</strain>
    </source>
</reference>
<dbReference type="RefSeq" id="WP_206569114.1">
    <property type="nucleotide sequence ID" value="NZ_JAFKCW010000002.1"/>
</dbReference>
<dbReference type="CDD" id="cd00130">
    <property type="entry name" value="PAS"/>
    <property type="match status" value="1"/>
</dbReference>
<keyword evidence="1" id="KW-0285">Flavoprotein</keyword>
<accession>A0ABS3BPB6</accession>
<protein>
    <submittedName>
        <fullName evidence="5">PAS domain-containing protein</fullName>
    </submittedName>
</protein>
<dbReference type="NCBIfam" id="TIGR00229">
    <property type="entry name" value="sensory_box"/>
    <property type="match status" value="1"/>
</dbReference>
<evidence type="ECO:0000256" key="3">
    <source>
        <dbReference type="ARBA" id="ARBA00022991"/>
    </source>
</evidence>
<dbReference type="Pfam" id="PF13426">
    <property type="entry name" value="PAS_9"/>
    <property type="match status" value="1"/>
</dbReference>
<dbReference type="InterPro" id="IPR000014">
    <property type="entry name" value="PAS"/>
</dbReference>
<evidence type="ECO:0000313" key="6">
    <source>
        <dbReference type="Proteomes" id="UP000664698"/>
    </source>
</evidence>
<evidence type="ECO:0000313" key="5">
    <source>
        <dbReference type="EMBL" id="MBN7801137.1"/>
    </source>
</evidence>
<dbReference type="InterPro" id="IPR035965">
    <property type="entry name" value="PAS-like_dom_sf"/>
</dbReference>
<dbReference type="EMBL" id="JAFKCW010000002">
    <property type="protein sequence ID" value="MBN7801137.1"/>
    <property type="molecule type" value="Genomic_DNA"/>
</dbReference>
<comment type="caution">
    <text evidence="5">The sequence shown here is derived from an EMBL/GenBank/DDBJ whole genome shotgun (WGS) entry which is preliminary data.</text>
</comment>
<dbReference type="PANTHER" id="PTHR47429">
    <property type="entry name" value="PROTEIN TWIN LOV 1"/>
    <property type="match status" value="1"/>
</dbReference>
<dbReference type="Gene3D" id="3.30.450.20">
    <property type="entry name" value="PAS domain"/>
    <property type="match status" value="1"/>
</dbReference>